<feature type="domain" description="Phosphatidate phosphatase APP1 catalytic" evidence="1">
    <location>
        <begin position="157"/>
        <end position="307"/>
    </location>
</feature>
<keyword evidence="3" id="KW-1185">Reference proteome</keyword>
<dbReference type="AlphaFoldDB" id="A0A7Y3W4T4"/>
<dbReference type="SUPFAM" id="SSF56784">
    <property type="entry name" value="HAD-like"/>
    <property type="match status" value="1"/>
</dbReference>
<gene>
    <name evidence="2" type="ORF">HK107_04495</name>
</gene>
<dbReference type="InterPro" id="IPR052935">
    <property type="entry name" value="Mg2+_PAP"/>
</dbReference>
<dbReference type="InterPro" id="IPR036412">
    <property type="entry name" value="HAD-like_sf"/>
</dbReference>
<dbReference type="RefSeq" id="WP_173197132.1">
    <property type="nucleotide sequence ID" value="NZ_JABFCX010000002.1"/>
</dbReference>
<dbReference type="InterPro" id="IPR023214">
    <property type="entry name" value="HAD_sf"/>
</dbReference>
<organism evidence="2 3">
    <name type="scientific">Parvularcula mediterranea</name>
    <dbReference type="NCBI Taxonomy" id="2732508"/>
    <lineage>
        <taxon>Bacteria</taxon>
        <taxon>Pseudomonadati</taxon>
        <taxon>Pseudomonadota</taxon>
        <taxon>Alphaproteobacteria</taxon>
        <taxon>Parvularculales</taxon>
        <taxon>Parvularculaceae</taxon>
        <taxon>Parvularcula</taxon>
    </lineage>
</organism>
<dbReference type="InterPro" id="IPR019236">
    <property type="entry name" value="APP1_cat"/>
</dbReference>
<dbReference type="Pfam" id="PF09949">
    <property type="entry name" value="APP1_cat"/>
    <property type="match status" value="1"/>
</dbReference>
<name>A0A7Y3W4T4_9PROT</name>
<dbReference type="PANTHER" id="PTHR28208:SF3">
    <property type="entry name" value="PHOSPHATIDATE PHOSPHATASE APP1"/>
    <property type="match status" value="1"/>
</dbReference>
<dbReference type="GO" id="GO:0008195">
    <property type="term" value="F:phosphatidate phosphatase activity"/>
    <property type="evidence" value="ECO:0007669"/>
    <property type="project" value="InterPro"/>
</dbReference>
<evidence type="ECO:0000313" key="2">
    <source>
        <dbReference type="EMBL" id="NNU15577.1"/>
    </source>
</evidence>
<evidence type="ECO:0000259" key="1">
    <source>
        <dbReference type="Pfam" id="PF09949"/>
    </source>
</evidence>
<proteinExistence type="predicted"/>
<dbReference type="Gene3D" id="3.40.50.1000">
    <property type="entry name" value="HAD superfamily/HAD-like"/>
    <property type="match status" value="1"/>
</dbReference>
<dbReference type="Proteomes" id="UP000536835">
    <property type="component" value="Unassembled WGS sequence"/>
</dbReference>
<dbReference type="EMBL" id="JABFCX010000002">
    <property type="protein sequence ID" value="NNU15577.1"/>
    <property type="molecule type" value="Genomic_DNA"/>
</dbReference>
<dbReference type="PANTHER" id="PTHR28208">
    <property type="entry name" value="PHOSPHATIDATE PHOSPHATASE APP1"/>
    <property type="match status" value="1"/>
</dbReference>
<comment type="caution">
    <text evidence="2">The sequence shown here is derived from an EMBL/GenBank/DDBJ whole genome shotgun (WGS) entry which is preliminary data.</text>
</comment>
<reference evidence="2 3" key="1">
    <citation type="submission" date="2020-05" db="EMBL/GenBank/DDBJ databases">
        <title>Parvularcula mediterraneae sp. nov., isolated from polypropylene straw from shallow seawater of the seashore of Laganas in Zakynthos island, Greece.</title>
        <authorList>
            <person name="Szabo I."/>
            <person name="Al-Omari J."/>
            <person name="Rado J."/>
            <person name="Szerdahelyi G.S."/>
        </authorList>
    </citation>
    <scope>NUCLEOTIDE SEQUENCE [LARGE SCALE GENOMIC DNA]</scope>
    <source>
        <strain evidence="2 3">ZS-1/3</strain>
    </source>
</reference>
<accession>A0A7Y3W4T4</accession>
<protein>
    <submittedName>
        <fullName evidence="2">DUF2183 domain-containing protein</fullName>
    </submittedName>
</protein>
<evidence type="ECO:0000313" key="3">
    <source>
        <dbReference type="Proteomes" id="UP000536835"/>
    </source>
</evidence>
<sequence>MSARSTLKKIAHKGLNAAESGLDRFRYDVLHKGEDAQTVILPYRGYRSGERLVLRGRVVESWPHRFSIGDSNFAKLRNMLRLYESDELPGVPLEIELAGETHEVITDDEGYFSLLLDDTRPLPERLSWETARVSLSALDLDPVEAEILAPSADEGLAVITDIDDTLLETGATRLLNNWKRLLIETPEEREVVPGAQELFSTLTGGGDVPVFYVSSSPWNLYGYLTRFMEANGLPKGPKFLRDYGIDDVKFITGAHTDHKSEAVKHLLSLYPRRRFLLVGDDGQKDIDVYAKAAEMFPERIAGVFIRDVEGNHRHGEKKAKLAAMEDRAVRVFVGTSFEQAVPFAEELGFGA</sequence>